<keyword evidence="3" id="KW-0378">Hydrolase</keyword>
<comment type="cofactor">
    <cofactor evidence="1">
        <name>Zn(2+)</name>
        <dbReference type="ChEBI" id="CHEBI:29105"/>
    </cofactor>
</comment>
<accession>A0A9D1S3H3</accession>
<dbReference type="GO" id="GO:0016787">
    <property type="term" value="F:hydrolase activity"/>
    <property type="evidence" value="ECO:0007669"/>
    <property type="project" value="UniProtKB-KW"/>
</dbReference>
<keyword evidence="2" id="KW-0479">Metal-binding</keyword>
<reference evidence="6" key="2">
    <citation type="journal article" date="2021" name="PeerJ">
        <title>Extensive microbial diversity within the chicken gut microbiome revealed by metagenomics and culture.</title>
        <authorList>
            <person name="Gilroy R."/>
            <person name="Ravi A."/>
            <person name="Getino M."/>
            <person name="Pursley I."/>
            <person name="Horton D.L."/>
            <person name="Alikhan N.F."/>
            <person name="Baker D."/>
            <person name="Gharbi K."/>
            <person name="Hall N."/>
            <person name="Watson M."/>
            <person name="Adriaenssens E.M."/>
            <person name="Foster-Nyarko E."/>
            <person name="Jarju S."/>
            <person name="Secka A."/>
            <person name="Antonio M."/>
            <person name="Oren A."/>
            <person name="Chaudhuri R.R."/>
            <person name="La Ragione R."/>
            <person name="Hildebrand F."/>
            <person name="Pallen M.J."/>
        </authorList>
    </citation>
    <scope>NUCLEOTIDE SEQUENCE</scope>
    <source>
        <strain evidence="6">ChiGjej1B1-22543</strain>
    </source>
</reference>
<comment type="caution">
    <text evidence="6">The sequence shown here is derived from an EMBL/GenBank/DDBJ whole genome shotgun (WGS) entry which is preliminary data.</text>
</comment>
<dbReference type="CDD" id="cd06262">
    <property type="entry name" value="metallo-hydrolase-like_MBL-fold"/>
    <property type="match status" value="1"/>
</dbReference>
<dbReference type="Proteomes" id="UP000824070">
    <property type="component" value="Unassembled WGS sequence"/>
</dbReference>
<evidence type="ECO:0000256" key="4">
    <source>
        <dbReference type="ARBA" id="ARBA00022833"/>
    </source>
</evidence>
<dbReference type="InterPro" id="IPR036866">
    <property type="entry name" value="RibonucZ/Hydroxyglut_hydro"/>
</dbReference>
<sequence>MIAKFCSSPASCNTYVLSAMGEALIIDFGADGASAISFCARHDLKIGAVLLTHAHFDHIIGLSSIYGTDIPVYIDAEDEPQLGDGRLNGSIDLLGEPVLIDEGKIRLCFAAETMKIGNFEIKTIKTPFHTKGSVCYLVEGENALFTGDTLFNLGIGRADLPHALPRKAEESLRKIKALDGGLSFYSGHGSGGKLSSQFLFNPYLKAL</sequence>
<organism evidence="6 7">
    <name type="scientific">Candidatus Alloenteromonas pullicola</name>
    <dbReference type="NCBI Taxonomy" id="2840784"/>
    <lineage>
        <taxon>Bacteria</taxon>
        <taxon>Bacillati</taxon>
        <taxon>Bacillota</taxon>
        <taxon>Bacillota incertae sedis</taxon>
        <taxon>Candidatus Alloenteromonas</taxon>
    </lineage>
</organism>
<gene>
    <name evidence="6" type="ORF">IAC52_04695</name>
</gene>
<dbReference type="GO" id="GO:0046872">
    <property type="term" value="F:metal ion binding"/>
    <property type="evidence" value="ECO:0007669"/>
    <property type="project" value="UniProtKB-KW"/>
</dbReference>
<evidence type="ECO:0000259" key="5">
    <source>
        <dbReference type="SMART" id="SM00849"/>
    </source>
</evidence>
<dbReference type="InterPro" id="IPR001279">
    <property type="entry name" value="Metallo-B-lactamas"/>
</dbReference>
<evidence type="ECO:0000256" key="2">
    <source>
        <dbReference type="ARBA" id="ARBA00022723"/>
    </source>
</evidence>
<dbReference type="AlphaFoldDB" id="A0A9D1S3H3"/>
<evidence type="ECO:0000313" key="6">
    <source>
        <dbReference type="EMBL" id="HIU45576.1"/>
    </source>
</evidence>
<dbReference type="Pfam" id="PF00753">
    <property type="entry name" value="Lactamase_B"/>
    <property type="match status" value="1"/>
</dbReference>
<dbReference type="Gene3D" id="3.60.15.10">
    <property type="entry name" value="Ribonuclease Z/Hydroxyacylglutathione hydrolase-like"/>
    <property type="match status" value="1"/>
</dbReference>
<feature type="domain" description="Metallo-beta-lactamase" evidence="5">
    <location>
        <begin position="11"/>
        <end position="188"/>
    </location>
</feature>
<proteinExistence type="predicted"/>
<dbReference type="PANTHER" id="PTHR46233:SF3">
    <property type="entry name" value="HYDROXYACYLGLUTATHIONE HYDROLASE GLOC"/>
    <property type="match status" value="1"/>
</dbReference>
<evidence type="ECO:0000256" key="3">
    <source>
        <dbReference type="ARBA" id="ARBA00022801"/>
    </source>
</evidence>
<protein>
    <submittedName>
        <fullName evidence="6">MBL fold metallo-hydrolase</fullName>
    </submittedName>
</protein>
<dbReference type="PANTHER" id="PTHR46233">
    <property type="entry name" value="HYDROXYACYLGLUTATHIONE HYDROLASE GLOC"/>
    <property type="match status" value="1"/>
</dbReference>
<name>A0A9D1S3H3_9FIRM</name>
<evidence type="ECO:0000256" key="1">
    <source>
        <dbReference type="ARBA" id="ARBA00001947"/>
    </source>
</evidence>
<dbReference type="InterPro" id="IPR051453">
    <property type="entry name" value="MBL_Glyoxalase_II"/>
</dbReference>
<reference evidence="6" key="1">
    <citation type="submission" date="2020-10" db="EMBL/GenBank/DDBJ databases">
        <authorList>
            <person name="Gilroy R."/>
        </authorList>
    </citation>
    <scope>NUCLEOTIDE SEQUENCE</scope>
    <source>
        <strain evidence="6">ChiGjej1B1-22543</strain>
    </source>
</reference>
<evidence type="ECO:0000313" key="7">
    <source>
        <dbReference type="Proteomes" id="UP000824070"/>
    </source>
</evidence>
<keyword evidence="4" id="KW-0862">Zinc</keyword>
<dbReference type="SUPFAM" id="SSF56281">
    <property type="entry name" value="Metallo-hydrolase/oxidoreductase"/>
    <property type="match status" value="1"/>
</dbReference>
<dbReference type="EMBL" id="DVMV01000039">
    <property type="protein sequence ID" value="HIU45576.1"/>
    <property type="molecule type" value="Genomic_DNA"/>
</dbReference>
<dbReference type="SMART" id="SM00849">
    <property type="entry name" value="Lactamase_B"/>
    <property type="match status" value="1"/>
</dbReference>